<keyword evidence="4" id="KW-1185">Reference proteome</keyword>
<proteinExistence type="predicted"/>
<organism evidence="4 8">
    <name type="scientific">Bicyclus anynana</name>
    <name type="common">Squinting bush brown butterfly</name>
    <dbReference type="NCBI Taxonomy" id="110368"/>
    <lineage>
        <taxon>Eukaryota</taxon>
        <taxon>Metazoa</taxon>
        <taxon>Ecdysozoa</taxon>
        <taxon>Arthropoda</taxon>
        <taxon>Hexapoda</taxon>
        <taxon>Insecta</taxon>
        <taxon>Pterygota</taxon>
        <taxon>Neoptera</taxon>
        <taxon>Endopterygota</taxon>
        <taxon>Lepidoptera</taxon>
        <taxon>Glossata</taxon>
        <taxon>Ditrysia</taxon>
        <taxon>Papilionoidea</taxon>
        <taxon>Nymphalidae</taxon>
        <taxon>Satyrinae</taxon>
        <taxon>Satyrini</taxon>
        <taxon>Mycalesina</taxon>
        <taxon>Bicyclus</taxon>
    </lineage>
</organism>
<evidence type="ECO:0000313" key="6">
    <source>
        <dbReference type="RefSeq" id="XP_023944470.1"/>
    </source>
</evidence>
<dbReference type="KEGG" id="bany:112050431"/>
<dbReference type="InterPro" id="IPR040375">
    <property type="entry name" value="DGCR8"/>
</dbReference>
<dbReference type="GeneID" id="112050431"/>
<dbReference type="PROSITE" id="PS50137">
    <property type="entry name" value="DS_RBD"/>
    <property type="match status" value="1"/>
</dbReference>
<dbReference type="GO" id="GO:0070877">
    <property type="term" value="C:microprocessor complex"/>
    <property type="evidence" value="ECO:0007669"/>
    <property type="project" value="InterPro"/>
</dbReference>
<dbReference type="OrthoDB" id="112668at2759"/>
<gene>
    <name evidence="5 6 7 8 9" type="primary">LOC112050431</name>
</gene>
<keyword evidence="1" id="KW-0694">RNA-binding</keyword>
<evidence type="ECO:0000313" key="9">
    <source>
        <dbReference type="RefSeq" id="XP_052746604.1"/>
    </source>
</evidence>
<dbReference type="RefSeq" id="XP_023944472.1">
    <property type="nucleotide sequence ID" value="XM_024088704.1"/>
</dbReference>
<dbReference type="FunFam" id="3.30.160.20:FF:000021">
    <property type="entry name" value="Microprocessor complex subunit DGCR8"/>
    <property type="match status" value="1"/>
</dbReference>
<feature type="region of interest" description="Disordered" evidence="2">
    <location>
        <begin position="53"/>
        <end position="80"/>
    </location>
</feature>
<evidence type="ECO:0000313" key="7">
    <source>
        <dbReference type="RefSeq" id="XP_023944471.1"/>
    </source>
</evidence>
<dbReference type="RefSeq" id="XP_023944469.1">
    <property type="nucleotide sequence ID" value="XM_024088701.1"/>
</dbReference>
<sequence length="637" mass="71617">MSEETEDITPPSKKHKPESKLSDVNGDDMPIDEVKTESFVSSKEIQNLQEFKILDEVKSNENDSSFENSDSSDDKSEGLPEEEIEKMLDEDLPDDFKKAPKPKEQTFITRTKTVLEDIGVDQFQSLPLDWITLKHQSGMPIYFHKPSRVCTLSKPYFLGSSNCRNHDIPITAIPCLAYRRGLEEVEKEKEIDRKVEEQVKNLSQNVAKESMESVAKSDVNTVSDVTKEGAETTKEEAMPLLADKEDQKDKVCDDTSNVDVPMSRQPVILPSGDVIPAPRVQNINNNWNKQHLTPEQLNDYCKKLFKFKTVQSLQFKTWLARRRFVKAKKALQYPKMPEGAKLISIPVGNSGQDKDGKGAKRNWVMNMNSNSCLSVFHEYVNRALHKQPVYEYKHIENASTPYEASVTIGGIKYGVGHGSSKRQAKSAAARASLNVLIPEVGEQLEDPPARSSKQTDFEFYDDVGIKDPRVAEFCATTGEPSPHAILRTCLLRNFGASDRHIHTESKTVAGQDIEMTMKVGKHSATVICRNKKAAKQQAAQAILQELHPHVGSWGSLLRLYGSNSGQSSKEKKHEEQEITLLQDKARRNQPNYAVLDRLRAEMRKLRERDESVVPIGTLLVKEDLPTNSGSDLNNVTL</sequence>
<evidence type="ECO:0000313" key="4">
    <source>
        <dbReference type="Proteomes" id="UP001652582"/>
    </source>
</evidence>
<protein>
    <submittedName>
        <fullName evidence="9">Microprocessor complex subunit DGCR8 isoform X1</fullName>
    </submittedName>
    <submittedName>
        <fullName evidence="5 6">Microprocessor complex subunit DGCR8-like isoform X2</fullName>
    </submittedName>
</protein>
<dbReference type="AlphaFoldDB" id="A0A6J1NHK7"/>
<evidence type="ECO:0000256" key="1">
    <source>
        <dbReference type="PROSITE-ProRule" id="PRU00266"/>
    </source>
</evidence>
<dbReference type="CDD" id="cd19867">
    <property type="entry name" value="DSRM_DGCR8_rpt1"/>
    <property type="match status" value="1"/>
</dbReference>
<feature type="region of interest" description="Disordered" evidence="2">
    <location>
        <begin position="245"/>
        <end position="273"/>
    </location>
</feature>
<dbReference type="GO" id="GO:0031053">
    <property type="term" value="P:primary miRNA processing"/>
    <property type="evidence" value="ECO:0007669"/>
    <property type="project" value="InterPro"/>
</dbReference>
<dbReference type="GO" id="GO:0003725">
    <property type="term" value="F:double-stranded RNA binding"/>
    <property type="evidence" value="ECO:0007669"/>
    <property type="project" value="TreeGrafter"/>
</dbReference>
<dbReference type="Proteomes" id="UP001652582">
    <property type="component" value="Chromosome Z"/>
</dbReference>
<dbReference type="GO" id="GO:0020037">
    <property type="term" value="F:heme binding"/>
    <property type="evidence" value="ECO:0007669"/>
    <property type="project" value="InterPro"/>
</dbReference>
<reference evidence="5 6" key="1">
    <citation type="submission" date="2025-04" db="UniProtKB">
        <authorList>
            <consortium name="RefSeq"/>
        </authorList>
    </citation>
    <scope>IDENTIFICATION</scope>
</reference>
<dbReference type="InterPro" id="IPR014720">
    <property type="entry name" value="dsRBD_dom"/>
</dbReference>
<feature type="domain" description="DRBM" evidence="3">
    <location>
        <begin position="371"/>
        <end position="438"/>
    </location>
</feature>
<accession>A0A6J1NHK7</accession>
<name>A0A6J1NHK7_BICAN</name>
<dbReference type="RefSeq" id="XP_052746604.1">
    <property type="nucleotide sequence ID" value="XM_052890644.1"/>
</dbReference>
<feature type="region of interest" description="Disordered" evidence="2">
    <location>
        <begin position="211"/>
        <end position="232"/>
    </location>
</feature>
<dbReference type="PANTHER" id="PTHR13482">
    <property type="entry name" value="MICRORNA PROCESSOR COMPLEX SUBUNIT DGCR8"/>
    <property type="match status" value="1"/>
</dbReference>
<evidence type="ECO:0000259" key="3">
    <source>
        <dbReference type="PROSITE" id="PS50137"/>
    </source>
</evidence>
<dbReference type="PANTHER" id="PTHR13482:SF3">
    <property type="entry name" value="MICROPROCESSOR COMPLEX SUBUNIT DGCR8"/>
    <property type="match status" value="1"/>
</dbReference>
<dbReference type="SUPFAM" id="SSF54768">
    <property type="entry name" value="dsRNA-binding domain-like"/>
    <property type="match status" value="2"/>
</dbReference>
<evidence type="ECO:0000313" key="8">
    <source>
        <dbReference type="RefSeq" id="XP_023944472.1"/>
    </source>
</evidence>
<dbReference type="GO" id="GO:0042802">
    <property type="term" value="F:identical protein binding"/>
    <property type="evidence" value="ECO:0007669"/>
    <property type="project" value="InterPro"/>
</dbReference>
<dbReference type="RefSeq" id="XP_023944470.1">
    <property type="nucleotide sequence ID" value="XM_024088702.1"/>
</dbReference>
<dbReference type="Gene3D" id="2.20.70.10">
    <property type="match status" value="1"/>
</dbReference>
<dbReference type="RefSeq" id="XP_023944471.1">
    <property type="nucleotide sequence ID" value="XM_024088703.1"/>
</dbReference>
<evidence type="ECO:0000313" key="5">
    <source>
        <dbReference type="RefSeq" id="XP_023944469.1"/>
    </source>
</evidence>
<feature type="region of interest" description="Disordered" evidence="2">
    <location>
        <begin position="1"/>
        <end position="38"/>
    </location>
</feature>
<dbReference type="Gene3D" id="3.30.160.590">
    <property type="match status" value="1"/>
</dbReference>
<evidence type="ECO:0000256" key="2">
    <source>
        <dbReference type="SAM" id="MobiDB-lite"/>
    </source>
</evidence>
<dbReference type="Gene3D" id="3.30.160.20">
    <property type="match status" value="2"/>
</dbReference>
<dbReference type="SMART" id="SM00358">
    <property type="entry name" value="DSRM"/>
    <property type="match status" value="2"/>
</dbReference>
<dbReference type="GO" id="GO:0070878">
    <property type="term" value="F:primary miRNA binding"/>
    <property type="evidence" value="ECO:0007669"/>
    <property type="project" value="TreeGrafter"/>
</dbReference>
<dbReference type="Pfam" id="PF00035">
    <property type="entry name" value="dsrm"/>
    <property type="match status" value="2"/>
</dbReference>